<dbReference type="EMBL" id="KZ613966">
    <property type="protein sequence ID" value="PMD30531.1"/>
    <property type="molecule type" value="Genomic_DNA"/>
</dbReference>
<name>A0A2J6QW98_HYAVF</name>
<proteinExistence type="predicted"/>
<dbReference type="Pfam" id="PF26639">
    <property type="entry name" value="Het-6_barrel"/>
    <property type="match status" value="1"/>
</dbReference>
<dbReference type="AlphaFoldDB" id="A0A2J6QW98"/>
<evidence type="ECO:0000259" key="1">
    <source>
        <dbReference type="Pfam" id="PF06985"/>
    </source>
</evidence>
<gene>
    <name evidence="2" type="ORF">L207DRAFT_473466</name>
</gene>
<feature type="domain" description="Heterokaryon incompatibility" evidence="1">
    <location>
        <begin position="127"/>
        <end position="291"/>
    </location>
</feature>
<protein>
    <submittedName>
        <fullName evidence="2">HET-domain-containing protein</fullName>
    </submittedName>
</protein>
<dbReference type="PANTHER" id="PTHR24148:SF73">
    <property type="entry name" value="HET DOMAIN PROTEIN (AFU_ORTHOLOGUE AFUA_8G01020)"/>
    <property type="match status" value="1"/>
</dbReference>
<dbReference type="PANTHER" id="PTHR24148">
    <property type="entry name" value="ANKYRIN REPEAT DOMAIN-CONTAINING PROTEIN 39 HOMOLOG-RELATED"/>
    <property type="match status" value="1"/>
</dbReference>
<dbReference type="OrthoDB" id="265717at2759"/>
<dbReference type="InterPro" id="IPR052895">
    <property type="entry name" value="HetReg/Transcr_Mod"/>
</dbReference>
<evidence type="ECO:0000313" key="3">
    <source>
        <dbReference type="Proteomes" id="UP000235786"/>
    </source>
</evidence>
<reference evidence="2 3" key="1">
    <citation type="submission" date="2016-04" db="EMBL/GenBank/DDBJ databases">
        <title>A degradative enzymes factory behind the ericoid mycorrhizal symbiosis.</title>
        <authorList>
            <consortium name="DOE Joint Genome Institute"/>
            <person name="Martino E."/>
            <person name="Morin E."/>
            <person name="Grelet G."/>
            <person name="Kuo A."/>
            <person name="Kohler A."/>
            <person name="Daghino S."/>
            <person name="Barry K."/>
            <person name="Choi C."/>
            <person name="Cichocki N."/>
            <person name="Clum A."/>
            <person name="Copeland A."/>
            <person name="Hainaut M."/>
            <person name="Haridas S."/>
            <person name="Labutti K."/>
            <person name="Lindquist E."/>
            <person name="Lipzen A."/>
            <person name="Khouja H.-R."/>
            <person name="Murat C."/>
            <person name="Ohm R."/>
            <person name="Olson A."/>
            <person name="Spatafora J."/>
            <person name="Veneault-Fourrey C."/>
            <person name="Henrissat B."/>
            <person name="Grigoriev I."/>
            <person name="Martin F."/>
            <person name="Perotto S."/>
        </authorList>
    </citation>
    <scope>NUCLEOTIDE SEQUENCE [LARGE SCALE GENOMIC DNA]</scope>
    <source>
        <strain evidence="2 3">F</strain>
    </source>
</reference>
<dbReference type="InterPro" id="IPR010730">
    <property type="entry name" value="HET"/>
</dbReference>
<dbReference type="Proteomes" id="UP000235786">
    <property type="component" value="Unassembled WGS sequence"/>
</dbReference>
<sequence length="730" mass="82759">MGQIASSFSGEYRFPVYRPLDVGRNEIRLLTARSPSTGKDVVEYNLDYVSLDDYTPAYAKFLSQGGRELPTFFRSIVWENLTIRHEYPEMADEMWKGMPPSIRNESLRQACSGEEFSGANRWMWGDFAALSYEWGNPKSLSKIVVDDIGVSVTRNLADALKHIQRVCRSRSENFRGSDGQRIWVDALCINQLDIAERNLQVKRMNQIYSDAGRVFIWTGLAWETAKEFSDIMSYLATSALEINLDVEREQPREAKTVTKWSQLTLENVIWRDGMRNLMARTYFSRLWIIQEIVLANSTAEVFFGDFSCTLTTVLTGYDLIKLSFSLFAKNLSPAEAASMLADYSNISSLMGLVRVRYERFDSQRLPPLATLMAAGRLAKQLDPRDKVYALVGLMEPGLQDHVHPDYDPSATLEQVYHQFIVSVVQYTKHLDLIYQGAANPIRNQSLPTWVPDWSIPLRYTDDPGDCCFYANSRASGDTVHDFIQAEEPTHLICKAFKFDELYSLACSSSPWTDHDEHDCHPCTVKPPTPKTTNGKDLALDSTLTLGSSGHTTVYGEDVNDMLSAFWSTISMGYMPRSENEVAAFFQSVPWFNRSEDAQKVDFFSIMDRFQQCNKEIFIAGNRNMASLFPPLSLPLLHLEVDSAAYFVACLDMSLLRNRKFVTTKKGYFGMAPLMAEPTDEIFVVAGCTVPLLLRPVGNERYHLVGECYVQGIMEGEAVKDDSEWDRITLV</sequence>
<accession>A0A2J6QW98</accession>
<dbReference type="Pfam" id="PF06985">
    <property type="entry name" value="HET"/>
    <property type="match status" value="1"/>
</dbReference>
<dbReference type="STRING" id="1149755.A0A2J6QW98"/>
<evidence type="ECO:0000313" key="2">
    <source>
        <dbReference type="EMBL" id="PMD30531.1"/>
    </source>
</evidence>
<organism evidence="2 3">
    <name type="scientific">Hyaloscypha variabilis (strain UAMH 11265 / GT02V1 / F)</name>
    <name type="common">Meliniomyces variabilis</name>
    <dbReference type="NCBI Taxonomy" id="1149755"/>
    <lineage>
        <taxon>Eukaryota</taxon>
        <taxon>Fungi</taxon>
        <taxon>Dikarya</taxon>
        <taxon>Ascomycota</taxon>
        <taxon>Pezizomycotina</taxon>
        <taxon>Leotiomycetes</taxon>
        <taxon>Helotiales</taxon>
        <taxon>Hyaloscyphaceae</taxon>
        <taxon>Hyaloscypha</taxon>
        <taxon>Hyaloscypha variabilis</taxon>
    </lineage>
</organism>
<keyword evidence="3" id="KW-1185">Reference proteome</keyword>